<proteinExistence type="predicted"/>
<dbReference type="CDD" id="cd00085">
    <property type="entry name" value="HNHc"/>
    <property type="match status" value="1"/>
</dbReference>
<name>A0A1W6A0S3_9BACI</name>
<sequence length="204" mass="23136">MGISNEEKKILFSSISLSIISDNTELVMKINGIDIDPLETGSWPNEWNSLTLKLIRIPVIQEELTQNQLEELIIKVGGDLLSLTLSLLPLEVNKEDQSGRAEGELHRIESNKYERSPLNRKACIMKHGYKCKVCEFDFEKVYGNVGKGFIHVHHIIPISKIDTDYVINPSTDLVPVCPNCHAMLHRNDPPLSIEELKKIMNVHK</sequence>
<dbReference type="GO" id="GO:0003676">
    <property type="term" value="F:nucleic acid binding"/>
    <property type="evidence" value="ECO:0007669"/>
    <property type="project" value="InterPro"/>
</dbReference>
<dbReference type="KEGG" id="hmn:HM131_01900"/>
<keyword evidence="3" id="KW-1185">Reference proteome</keyword>
<dbReference type="Gene3D" id="1.10.30.50">
    <property type="match status" value="1"/>
</dbReference>
<dbReference type="InterPro" id="IPR002711">
    <property type="entry name" value="HNH"/>
</dbReference>
<dbReference type="AlphaFoldDB" id="A0A1W6A0S3"/>
<protein>
    <recommendedName>
        <fullName evidence="1">HNH domain-containing protein</fullName>
    </recommendedName>
</protein>
<dbReference type="InterPro" id="IPR003615">
    <property type="entry name" value="HNH_nuc"/>
</dbReference>
<dbReference type="GO" id="GO:0008270">
    <property type="term" value="F:zinc ion binding"/>
    <property type="evidence" value="ECO:0007669"/>
    <property type="project" value="InterPro"/>
</dbReference>
<gene>
    <name evidence="2" type="ORF">HM131_01900</name>
</gene>
<reference evidence="2 3" key="1">
    <citation type="submission" date="2017-04" db="EMBL/GenBank/DDBJ databases">
        <title>The whole genome sequencing and assembly of Halobacillus mangrovi strain.</title>
        <authorList>
            <person name="Lee S.-J."/>
            <person name="Park M.-K."/>
            <person name="Kim J.-Y."/>
            <person name="Lee Y.-J."/>
            <person name="Yi H."/>
            <person name="Bahn Y.-S."/>
            <person name="Kim J.F."/>
            <person name="Lee D.-W."/>
        </authorList>
    </citation>
    <scope>NUCLEOTIDE SEQUENCE [LARGE SCALE GENOMIC DNA]</scope>
    <source>
        <strain evidence="2 3">KTB 131</strain>
    </source>
</reference>
<evidence type="ECO:0000313" key="2">
    <source>
        <dbReference type="EMBL" id="ARI79081.1"/>
    </source>
</evidence>
<dbReference type="Pfam" id="PF01844">
    <property type="entry name" value="HNH"/>
    <property type="match status" value="1"/>
</dbReference>
<evidence type="ECO:0000259" key="1">
    <source>
        <dbReference type="Pfam" id="PF01844"/>
    </source>
</evidence>
<organism evidence="2 3">
    <name type="scientific">Halobacillus mangrovi</name>
    <dbReference type="NCBI Taxonomy" id="402384"/>
    <lineage>
        <taxon>Bacteria</taxon>
        <taxon>Bacillati</taxon>
        <taxon>Bacillota</taxon>
        <taxon>Bacilli</taxon>
        <taxon>Bacillales</taxon>
        <taxon>Bacillaceae</taxon>
        <taxon>Halobacillus</taxon>
    </lineage>
</organism>
<dbReference type="OrthoDB" id="9779761at2"/>
<dbReference type="GO" id="GO:0004519">
    <property type="term" value="F:endonuclease activity"/>
    <property type="evidence" value="ECO:0007669"/>
    <property type="project" value="InterPro"/>
</dbReference>
<feature type="domain" description="HNH" evidence="1">
    <location>
        <begin position="131"/>
        <end position="186"/>
    </location>
</feature>
<evidence type="ECO:0000313" key="3">
    <source>
        <dbReference type="Proteomes" id="UP000192527"/>
    </source>
</evidence>
<dbReference type="EMBL" id="CP020772">
    <property type="protein sequence ID" value="ARI79081.1"/>
    <property type="molecule type" value="Genomic_DNA"/>
</dbReference>
<dbReference type="STRING" id="402384.HM131_01900"/>
<dbReference type="Proteomes" id="UP000192527">
    <property type="component" value="Chromosome"/>
</dbReference>
<accession>A0A1W6A0S3</accession>